<comment type="caution">
    <text evidence="1">The sequence shown here is derived from an EMBL/GenBank/DDBJ whole genome shotgun (WGS) entry which is preliminary data.</text>
</comment>
<accession>U7QCJ0</accession>
<keyword evidence="2" id="KW-1185">Reference proteome</keyword>
<reference evidence="1 2" key="1">
    <citation type="journal article" date="2013" name="Front. Microbiol.">
        <title>Comparative genomic analyses of the cyanobacterium, Lyngbya aestuarii BL J, a powerful hydrogen producer.</title>
        <authorList>
            <person name="Kothari A."/>
            <person name="Vaughn M."/>
            <person name="Garcia-Pichel F."/>
        </authorList>
    </citation>
    <scope>NUCLEOTIDE SEQUENCE [LARGE SCALE GENOMIC DNA]</scope>
    <source>
        <strain evidence="1 2">BL J</strain>
    </source>
</reference>
<evidence type="ECO:0000313" key="2">
    <source>
        <dbReference type="Proteomes" id="UP000017127"/>
    </source>
</evidence>
<dbReference type="AlphaFoldDB" id="U7QCJ0"/>
<proteinExistence type="predicted"/>
<evidence type="ECO:0008006" key="3">
    <source>
        <dbReference type="Google" id="ProtNLM"/>
    </source>
</evidence>
<evidence type="ECO:0000313" key="1">
    <source>
        <dbReference type="EMBL" id="ERT04750.1"/>
    </source>
</evidence>
<sequence>MKKKAINASPEERIVSPSTELVIDGFQGSANSFATAAFKFAQTKEVKLAHHLHSPAQIIQAIEQNIPVLLTIREPEGTVLSLTSRWPHVSVAQALQSYIAFYTKLEPYAPHYVVSTFEQTTQCLDQVMQKINHQFERNFDIIDVEKANQECRPQANYDTDIPSQRHIIKREKKKDIMSDKNVLLLSEAKDLYKRFEQLSTFEHI</sequence>
<name>U7QCJ0_9CYAN</name>
<organism evidence="1 2">
    <name type="scientific">Lyngbya aestuarii BL J</name>
    <dbReference type="NCBI Taxonomy" id="1348334"/>
    <lineage>
        <taxon>Bacteria</taxon>
        <taxon>Bacillati</taxon>
        <taxon>Cyanobacteriota</taxon>
        <taxon>Cyanophyceae</taxon>
        <taxon>Oscillatoriophycideae</taxon>
        <taxon>Oscillatoriales</taxon>
        <taxon>Microcoleaceae</taxon>
        <taxon>Lyngbya</taxon>
    </lineage>
</organism>
<gene>
    <name evidence="1" type="ORF">M595_5315</name>
</gene>
<dbReference type="EMBL" id="AUZM01000082">
    <property type="protein sequence ID" value="ERT04750.1"/>
    <property type="molecule type" value="Genomic_DNA"/>
</dbReference>
<protein>
    <recommendedName>
        <fullName evidence="3">Sulfotransferase domain-containing protein</fullName>
    </recommendedName>
</protein>
<dbReference type="Proteomes" id="UP000017127">
    <property type="component" value="Unassembled WGS sequence"/>
</dbReference>